<gene>
    <name evidence="2" type="ORF">DP131_10810</name>
</gene>
<evidence type="ECO:0000259" key="1">
    <source>
        <dbReference type="PROSITE" id="PS51186"/>
    </source>
</evidence>
<dbReference type="PROSITE" id="PS51186">
    <property type="entry name" value="GNAT"/>
    <property type="match status" value="1"/>
</dbReference>
<dbReference type="Gene3D" id="3.40.630.30">
    <property type="match status" value="1"/>
</dbReference>
<organism evidence="2 3">
    <name type="scientific">Clostridium tetani</name>
    <dbReference type="NCBI Taxonomy" id="1513"/>
    <lineage>
        <taxon>Bacteria</taxon>
        <taxon>Bacillati</taxon>
        <taxon>Bacillota</taxon>
        <taxon>Clostridia</taxon>
        <taxon>Eubacteriales</taxon>
        <taxon>Clostridiaceae</taxon>
        <taxon>Clostridium</taxon>
    </lineage>
</organism>
<dbReference type="Pfam" id="PF13302">
    <property type="entry name" value="Acetyltransf_3"/>
    <property type="match status" value="1"/>
</dbReference>
<proteinExistence type="predicted"/>
<sequence>MELRLRKANITDCSLLYYWVNDEQVRNNSFNNSKISYEEHIEWFKRKLRYQYTQIFILEKEEKKIGQIRIDIEDTTAIIDYSIDEKYRGKKYGYKILNMLEQEIVTNYLYIRILEGRVKLSNISSQKCFEGNAYNKFIKELYIVYRKKLKYTRRINDE</sequence>
<evidence type="ECO:0000313" key="3">
    <source>
        <dbReference type="Proteomes" id="UP000290273"/>
    </source>
</evidence>
<reference evidence="2 3" key="1">
    <citation type="submission" date="2018-06" db="EMBL/GenBank/DDBJ databases">
        <title>Genome conservation of Clostridium tetani.</title>
        <authorList>
            <person name="Bruggemann H."/>
            <person name="Popoff M.R."/>
        </authorList>
    </citation>
    <scope>NUCLEOTIDE SEQUENCE [LARGE SCALE GENOMIC DNA]</scope>
    <source>
        <strain evidence="2 3">63.05</strain>
    </source>
</reference>
<feature type="domain" description="N-acetyltransferase" evidence="1">
    <location>
        <begin position="3"/>
        <end position="150"/>
    </location>
</feature>
<accession>A0ABY0EQJ8</accession>
<dbReference type="RefSeq" id="WP_023438632.1">
    <property type="nucleotide sequence ID" value="NZ_CASHSW010000025.1"/>
</dbReference>
<dbReference type="InterPro" id="IPR016181">
    <property type="entry name" value="Acyl_CoA_acyltransferase"/>
</dbReference>
<dbReference type="InterPro" id="IPR000182">
    <property type="entry name" value="GNAT_dom"/>
</dbReference>
<protein>
    <submittedName>
        <fullName evidence="2">N-acetyltransferase</fullName>
    </submittedName>
</protein>
<dbReference type="EMBL" id="QMAU01000043">
    <property type="protein sequence ID" value="RXI53806.1"/>
    <property type="molecule type" value="Genomic_DNA"/>
</dbReference>
<comment type="caution">
    <text evidence="2">The sequence shown here is derived from an EMBL/GenBank/DDBJ whole genome shotgun (WGS) entry which is preliminary data.</text>
</comment>
<name>A0ABY0EQJ8_CLOTA</name>
<dbReference type="Proteomes" id="UP000290273">
    <property type="component" value="Unassembled WGS sequence"/>
</dbReference>
<evidence type="ECO:0000313" key="2">
    <source>
        <dbReference type="EMBL" id="RXI53806.1"/>
    </source>
</evidence>
<dbReference type="SUPFAM" id="SSF55729">
    <property type="entry name" value="Acyl-CoA N-acyltransferases (Nat)"/>
    <property type="match status" value="1"/>
</dbReference>